<dbReference type="PANTHER" id="PTHR47152:SF1">
    <property type="entry name" value="SLL1186 PROTEIN"/>
    <property type="match status" value="1"/>
</dbReference>
<dbReference type="EMBL" id="JBFQGM010000002">
    <property type="protein sequence ID" value="MFL9460456.1"/>
    <property type="molecule type" value="Genomic_DNA"/>
</dbReference>
<organism evidence="1 2">
    <name type="scientific">Scytonema tolypothrichoides VB-61278_2</name>
    <dbReference type="NCBI Taxonomy" id="3232314"/>
    <lineage>
        <taxon>Bacteria</taxon>
        <taxon>Bacillati</taxon>
        <taxon>Cyanobacteriota</taxon>
        <taxon>Cyanophyceae</taxon>
        <taxon>Nostocales</taxon>
        <taxon>Scytonemataceae</taxon>
        <taxon>Scytonema</taxon>
    </lineage>
</organism>
<accession>A0ABW8WHL3</accession>
<dbReference type="Proteomes" id="UP001628874">
    <property type="component" value="Unassembled WGS sequence"/>
</dbReference>
<proteinExistence type="predicted"/>
<reference evidence="1 2" key="1">
    <citation type="submission" date="2024-07" db="EMBL/GenBank/DDBJ databases">
        <authorList>
            <person name="Tripathy S."/>
        </authorList>
    </citation>
    <scope>NUCLEOTIDE SEQUENCE [LARGE SCALE GENOMIC DNA]</scope>
    <source>
        <strain evidence="1 2">VB-61278_2</strain>
    </source>
</reference>
<keyword evidence="2" id="KW-1185">Reference proteome</keyword>
<sequence>MTATIAIPISQIELAPGSAIKIDRVTWENYITLLKELGDNRPTRIAYDNGVLEIRMPGQLHEAANRVLAAFAKRKPYPAYRSYISRRIRF</sequence>
<dbReference type="PANTHER" id="PTHR47152">
    <property type="entry name" value="SLR2084 PROTEIN-RELATED"/>
    <property type="match status" value="1"/>
</dbReference>
<evidence type="ECO:0000313" key="2">
    <source>
        <dbReference type="Proteomes" id="UP001628874"/>
    </source>
</evidence>
<dbReference type="RefSeq" id="WP_063779545.1">
    <property type="nucleotide sequence ID" value="NZ_JBFQGM010000002.1"/>
</dbReference>
<protein>
    <recommendedName>
        <fullName evidence="3">Restriction endonuclease domain-containing protein</fullName>
    </recommendedName>
</protein>
<comment type="caution">
    <text evidence="1">The sequence shown here is derived from an EMBL/GenBank/DDBJ whole genome shotgun (WGS) entry which is preliminary data.</text>
</comment>
<evidence type="ECO:0000313" key="1">
    <source>
        <dbReference type="EMBL" id="MFL9460456.1"/>
    </source>
</evidence>
<gene>
    <name evidence="1" type="ORF">AB0759_07390</name>
</gene>
<name>A0ABW8WHL3_9CYAN</name>
<evidence type="ECO:0008006" key="3">
    <source>
        <dbReference type="Google" id="ProtNLM"/>
    </source>
</evidence>